<dbReference type="PANTHER" id="PTHR21198">
    <property type="entry name" value="GLUTAMATE RACEMASE"/>
    <property type="match status" value="1"/>
</dbReference>
<gene>
    <name evidence="3" type="ORF">CS006_02805</name>
</gene>
<dbReference type="GO" id="GO:0047661">
    <property type="term" value="F:amino-acid racemase activity"/>
    <property type="evidence" value="ECO:0007669"/>
    <property type="project" value="InterPro"/>
</dbReference>
<dbReference type="InterPro" id="IPR015942">
    <property type="entry name" value="Asp/Glu/hydantoin_racemase"/>
</dbReference>
<name>A0A2M9HBB3_9BIFI</name>
<reference evidence="3 4" key="1">
    <citation type="submission" date="2017-10" db="EMBL/GenBank/DDBJ databases">
        <title>Draft genome sequences of strains TRE 1, TRE 9, TRE H and TRI 7, isolated from tamarins, belonging to four potential novel Bifidobacterium species.</title>
        <authorList>
            <person name="Mattarelli P."/>
            <person name="Modesto M."/>
            <person name="Puglisi E."/>
            <person name="Morelli L."/>
            <person name="Spezio C."/>
            <person name="Bonetti A."/>
            <person name="Sandri C."/>
        </authorList>
    </citation>
    <scope>NUCLEOTIDE SEQUENCE [LARGE SCALE GENOMIC DNA]</scope>
    <source>
        <strain evidence="4">TRE1</strain>
    </source>
</reference>
<evidence type="ECO:0000313" key="4">
    <source>
        <dbReference type="Proteomes" id="UP000229095"/>
    </source>
</evidence>
<evidence type="ECO:0000313" key="3">
    <source>
        <dbReference type="EMBL" id="PJM74087.1"/>
    </source>
</evidence>
<proteinExistence type="inferred from homology"/>
<keyword evidence="2" id="KW-0413">Isomerase</keyword>
<dbReference type="Proteomes" id="UP000229095">
    <property type="component" value="Unassembled WGS sequence"/>
</dbReference>
<comment type="caution">
    <text evidence="3">The sequence shown here is derived from an EMBL/GenBank/DDBJ whole genome shotgun (WGS) entry which is preliminary data.</text>
</comment>
<dbReference type="EMBL" id="PEBI01000001">
    <property type="protein sequence ID" value="PJM74087.1"/>
    <property type="molecule type" value="Genomic_DNA"/>
</dbReference>
<dbReference type="NCBIfam" id="TIGR00035">
    <property type="entry name" value="asp_race"/>
    <property type="match status" value="1"/>
</dbReference>
<dbReference type="RefSeq" id="WP_100510229.1">
    <property type="nucleotide sequence ID" value="NZ_PEBI01000001.1"/>
</dbReference>
<dbReference type="OrthoDB" id="9803739at2"/>
<protein>
    <submittedName>
        <fullName evidence="3">Aspartate racemase</fullName>
    </submittedName>
</protein>
<dbReference type="Pfam" id="PF01177">
    <property type="entry name" value="Asp_Glu_race"/>
    <property type="match status" value="1"/>
</dbReference>
<accession>A0A2M9HBB3</accession>
<dbReference type="InterPro" id="IPR001920">
    <property type="entry name" value="Asp/Glu_race"/>
</dbReference>
<dbReference type="AlphaFoldDB" id="A0A2M9HBB3"/>
<dbReference type="PANTHER" id="PTHR21198:SF7">
    <property type="entry name" value="ASPARTATE-GLUTAMATE RACEMASE FAMILY"/>
    <property type="match status" value="1"/>
</dbReference>
<dbReference type="Gene3D" id="3.40.50.1860">
    <property type="match status" value="2"/>
</dbReference>
<evidence type="ECO:0000256" key="2">
    <source>
        <dbReference type="ARBA" id="ARBA00023235"/>
    </source>
</evidence>
<keyword evidence="4" id="KW-1185">Reference proteome</keyword>
<sequence length="235" mass="26117">MRKLGLIGGTGPESTIIYYKEITDGVRRRLGRDRFPHLSIESLDVFEVLDFCRRADYDGLADYLTHGIANLAAAGAEFAAFTGITPHVVFDEVARCSPIPIISMLDTSCQYAVDRHYDRVALMGTGPTMDGDFFQRPFQAHGIDVVTPDDEDKRYIAKAIETELEYGIVRPATRKALRDIAARLAEREHAEAIVLGCTELPLAFDGIGLPVDIMDVMRIHINALIDHICDHPCDQ</sequence>
<organism evidence="3 4">
    <name type="scientific">Bifidobacterium primatium</name>
    <dbReference type="NCBI Taxonomy" id="2045438"/>
    <lineage>
        <taxon>Bacteria</taxon>
        <taxon>Bacillati</taxon>
        <taxon>Actinomycetota</taxon>
        <taxon>Actinomycetes</taxon>
        <taxon>Bifidobacteriales</taxon>
        <taxon>Bifidobacteriaceae</taxon>
        <taxon>Bifidobacterium</taxon>
    </lineage>
</organism>
<dbReference type="InterPro" id="IPR004380">
    <property type="entry name" value="Asp_race"/>
</dbReference>
<dbReference type="SUPFAM" id="SSF53681">
    <property type="entry name" value="Aspartate/glutamate racemase"/>
    <property type="match status" value="2"/>
</dbReference>
<comment type="similarity">
    <text evidence="1">Belongs to the aspartate/glutamate racemases family.</text>
</comment>
<evidence type="ECO:0000256" key="1">
    <source>
        <dbReference type="ARBA" id="ARBA00007847"/>
    </source>
</evidence>